<name>A0A9D4UMH7_ADICA</name>
<dbReference type="Proteomes" id="UP000886520">
    <property type="component" value="Chromosome 14"/>
</dbReference>
<proteinExistence type="predicted"/>
<evidence type="ECO:0000256" key="1">
    <source>
        <dbReference type="SAM" id="SignalP"/>
    </source>
</evidence>
<reference evidence="2" key="1">
    <citation type="submission" date="2021-01" db="EMBL/GenBank/DDBJ databases">
        <title>Adiantum capillus-veneris genome.</title>
        <authorList>
            <person name="Fang Y."/>
            <person name="Liao Q."/>
        </authorList>
    </citation>
    <scope>NUCLEOTIDE SEQUENCE</scope>
    <source>
        <strain evidence="2">H3</strain>
        <tissue evidence="2">Leaf</tissue>
    </source>
</reference>
<dbReference type="AlphaFoldDB" id="A0A9D4UMH7"/>
<evidence type="ECO:0000313" key="2">
    <source>
        <dbReference type="EMBL" id="KAI5070231.1"/>
    </source>
</evidence>
<gene>
    <name evidence="2" type="ORF">GOP47_0014574</name>
</gene>
<keyword evidence="3" id="KW-1185">Reference proteome</keyword>
<organism evidence="2 3">
    <name type="scientific">Adiantum capillus-veneris</name>
    <name type="common">Maidenhair fern</name>
    <dbReference type="NCBI Taxonomy" id="13818"/>
    <lineage>
        <taxon>Eukaryota</taxon>
        <taxon>Viridiplantae</taxon>
        <taxon>Streptophyta</taxon>
        <taxon>Embryophyta</taxon>
        <taxon>Tracheophyta</taxon>
        <taxon>Polypodiopsida</taxon>
        <taxon>Polypodiidae</taxon>
        <taxon>Polypodiales</taxon>
        <taxon>Pteridineae</taxon>
        <taxon>Pteridaceae</taxon>
        <taxon>Vittarioideae</taxon>
        <taxon>Adiantum</taxon>
    </lineage>
</organism>
<feature type="chain" id="PRO_5039028884" evidence="1">
    <location>
        <begin position="27"/>
        <end position="98"/>
    </location>
</feature>
<feature type="signal peptide" evidence="1">
    <location>
        <begin position="1"/>
        <end position="26"/>
    </location>
</feature>
<protein>
    <submittedName>
        <fullName evidence="2">Uncharacterized protein</fullName>
    </submittedName>
</protein>
<accession>A0A9D4UMH7</accession>
<evidence type="ECO:0000313" key="3">
    <source>
        <dbReference type="Proteomes" id="UP000886520"/>
    </source>
</evidence>
<keyword evidence="1" id="KW-0732">Signal</keyword>
<sequence>MNFSLFTRASLLLITTAFHTPVLCKAFSSWVILSLPAANKPYGEAHMTPTMEAMLLERYDSYPGSNAFGKMSLLYRETDAQDFRETLPSIQKQQCFGP</sequence>
<dbReference type="EMBL" id="JABFUD020000014">
    <property type="protein sequence ID" value="KAI5070231.1"/>
    <property type="molecule type" value="Genomic_DNA"/>
</dbReference>
<comment type="caution">
    <text evidence="2">The sequence shown here is derived from an EMBL/GenBank/DDBJ whole genome shotgun (WGS) entry which is preliminary data.</text>
</comment>